<keyword evidence="1" id="KW-0472">Membrane</keyword>
<protein>
    <submittedName>
        <fullName evidence="3">YcxB family protein</fullName>
    </submittedName>
</protein>
<name>A0A5B0VYI5_RHITR</name>
<comment type="caution">
    <text evidence="3">The sequence shown here is derived from an EMBL/GenBank/DDBJ whole genome shotgun (WGS) entry which is preliminary data.</text>
</comment>
<dbReference type="Proteomes" id="UP000323608">
    <property type="component" value="Unassembled WGS sequence"/>
</dbReference>
<dbReference type="EMBL" id="VNIP01000009">
    <property type="protein sequence ID" value="KAA1179444.1"/>
    <property type="molecule type" value="Genomic_DNA"/>
</dbReference>
<organism evidence="3 4">
    <name type="scientific">Rhizobium tropici</name>
    <dbReference type="NCBI Taxonomy" id="398"/>
    <lineage>
        <taxon>Bacteria</taxon>
        <taxon>Pseudomonadati</taxon>
        <taxon>Pseudomonadota</taxon>
        <taxon>Alphaproteobacteria</taxon>
        <taxon>Hyphomicrobiales</taxon>
        <taxon>Rhizobiaceae</taxon>
        <taxon>Rhizobium/Agrobacterium group</taxon>
        <taxon>Rhizobium</taxon>
    </lineage>
</organism>
<feature type="domain" description="YcxB-like C-terminal" evidence="2">
    <location>
        <begin position="117"/>
        <end position="173"/>
    </location>
</feature>
<evidence type="ECO:0000259" key="2">
    <source>
        <dbReference type="Pfam" id="PF14317"/>
    </source>
</evidence>
<dbReference type="InterPro" id="IPR025588">
    <property type="entry name" value="YcxB-like_C"/>
</dbReference>
<feature type="transmembrane region" description="Helical" evidence="1">
    <location>
        <begin position="40"/>
        <end position="63"/>
    </location>
</feature>
<proteinExistence type="predicted"/>
<evidence type="ECO:0000313" key="4">
    <source>
        <dbReference type="Proteomes" id="UP000323608"/>
    </source>
</evidence>
<dbReference type="OrthoDB" id="192188at2"/>
<dbReference type="Pfam" id="PF14317">
    <property type="entry name" value="YcxB"/>
    <property type="match status" value="1"/>
</dbReference>
<evidence type="ECO:0000256" key="1">
    <source>
        <dbReference type="SAM" id="Phobius"/>
    </source>
</evidence>
<keyword evidence="1" id="KW-0812">Transmembrane</keyword>
<dbReference type="AlphaFoldDB" id="A0A5B0VYI5"/>
<evidence type="ECO:0000313" key="3">
    <source>
        <dbReference type="EMBL" id="KAA1179444.1"/>
    </source>
</evidence>
<dbReference type="RefSeq" id="WP_149635975.1">
    <property type="nucleotide sequence ID" value="NZ_VNIP01000009.1"/>
</dbReference>
<feature type="transmembrane region" description="Helical" evidence="1">
    <location>
        <begin position="69"/>
        <end position="94"/>
    </location>
</feature>
<gene>
    <name evidence="3" type="ORF">FP026_17905</name>
</gene>
<keyword evidence="1" id="KW-1133">Transmembrane helix</keyword>
<reference evidence="3 4" key="1">
    <citation type="submission" date="2019-07" db="EMBL/GenBank/DDBJ databases">
        <title>The Draft Genome Sequence of Rhizobium tropici SARCC-755 Associated with Superior Nodulation on Pigeonpea (Cajanus cajan (L.) Millsp.).</title>
        <authorList>
            <person name="Bopape F.L."/>
            <person name="Hassen A.I."/>
            <person name="Swanevelder Z.H."/>
            <person name="Gwata E.T."/>
        </authorList>
    </citation>
    <scope>NUCLEOTIDE SEQUENCE [LARGE SCALE GENOMIC DNA]</scope>
    <source>
        <strain evidence="3 4">SARCC-755</strain>
    </source>
</reference>
<accession>A0A5B0VYI5</accession>
<sequence length="186" mass="21379">MSELRQDDQQRTELVYELTPQDLLLALRLHFRQHIRSRSAIIRLVMLWALAVVACGLILASAVDTSDAIIPILTFSVALPIGIVGIPFLTVYTFGGRAARKTYREQKTLHKPVHLSWSEDGVHFSSDFGEARLQWSDFLMARQDRHCILLYESRRLYRLIPKRILAADQVRELQVLARKVQDHSGF</sequence>